<dbReference type="EMBL" id="CAJVCH010570607">
    <property type="protein sequence ID" value="CAG7835357.1"/>
    <property type="molecule type" value="Genomic_DNA"/>
</dbReference>
<dbReference type="PANTHER" id="PTHR10517">
    <property type="entry name" value="FOLATE RECEPTOR"/>
    <property type="match status" value="1"/>
</dbReference>
<feature type="chain" id="PRO_5035233222" description="Folate receptor-like domain-containing protein" evidence="4">
    <location>
        <begin position="17"/>
        <end position="256"/>
    </location>
</feature>
<dbReference type="OrthoDB" id="567542at2759"/>
<accession>A0A8J2LRK7</accession>
<evidence type="ECO:0000256" key="3">
    <source>
        <dbReference type="ARBA" id="ARBA00023157"/>
    </source>
</evidence>
<keyword evidence="3" id="KW-1015">Disulfide bond</keyword>
<evidence type="ECO:0000256" key="2">
    <source>
        <dbReference type="ARBA" id="ARBA00022729"/>
    </source>
</evidence>
<keyword evidence="2 4" id="KW-0732">Signal</keyword>
<dbReference type="GO" id="GO:0038023">
    <property type="term" value="F:signaling receptor activity"/>
    <property type="evidence" value="ECO:0007669"/>
    <property type="project" value="TreeGrafter"/>
</dbReference>
<dbReference type="InterPro" id="IPR018143">
    <property type="entry name" value="Folate_rcpt-like"/>
</dbReference>
<organism evidence="6 7">
    <name type="scientific">Allacma fusca</name>
    <dbReference type="NCBI Taxonomy" id="39272"/>
    <lineage>
        <taxon>Eukaryota</taxon>
        <taxon>Metazoa</taxon>
        <taxon>Ecdysozoa</taxon>
        <taxon>Arthropoda</taxon>
        <taxon>Hexapoda</taxon>
        <taxon>Collembola</taxon>
        <taxon>Symphypleona</taxon>
        <taxon>Sminthuridae</taxon>
        <taxon>Allacma</taxon>
    </lineage>
</organism>
<feature type="signal peptide" evidence="4">
    <location>
        <begin position="1"/>
        <end position="16"/>
    </location>
</feature>
<evidence type="ECO:0000313" key="7">
    <source>
        <dbReference type="Proteomes" id="UP000708208"/>
    </source>
</evidence>
<feature type="domain" description="Folate receptor-like" evidence="5">
    <location>
        <begin position="31"/>
        <end position="210"/>
    </location>
</feature>
<evidence type="ECO:0000256" key="4">
    <source>
        <dbReference type="SAM" id="SignalP"/>
    </source>
</evidence>
<evidence type="ECO:0000313" key="6">
    <source>
        <dbReference type="EMBL" id="CAG7835357.1"/>
    </source>
</evidence>
<evidence type="ECO:0000259" key="5">
    <source>
        <dbReference type="Pfam" id="PF03024"/>
    </source>
</evidence>
<dbReference type="PANTHER" id="PTHR10517:SF14">
    <property type="entry name" value="FOLATE RECEPTOR 1-RELATED"/>
    <property type="match status" value="1"/>
</dbReference>
<dbReference type="Pfam" id="PF03024">
    <property type="entry name" value="Folate_rec"/>
    <property type="match status" value="1"/>
</dbReference>
<comment type="caution">
    <text evidence="6">The sequence shown here is derived from an EMBL/GenBank/DDBJ whole genome shotgun (WGS) entry which is preliminary data.</text>
</comment>
<dbReference type="InterPro" id="IPR004269">
    <property type="entry name" value="Folate_rcpt"/>
</dbReference>
<evidence type="ECO:0000256" key="1">
    <source>
        <dbReference type="ARBA" id="ARBA00007932"/>
    </source>
</evidence>
<gene>
    <name evidence="6" type="ORF">AFUS01_LOCUS44738</name>
</gene>
<protein>
    <recommendedName>
        <fullName evidence="5">Folate receptor-like domain-containing protein</fullName>
    </recommendedName>
</protein>
<reference evidence="6" key="1">
    <citation type="submission" date="2021-06" db="EMBL/GenBank/DDBJ databases">
        <authorList>
            <person name="Hodson N. C."/>
            <person name="Mongue J. A."/>
            <person name="Jaron S. K."/>
        </authorList>
    </citation>
    <scope>NUCLEOTIDE SEQUENCE</scope>
</reference>
<name>A0A8J2LRK7_9HEXA</name>
<dbReference type="Proteomes" id="UP000708208">
    <property type="component" value="Unassembled WGS sequence"/>
</dbReference>
<keyword evidence="7" id="KW-1185">Reference proteome</keyword>
<sequence length="256" mass="30110">MLSLCVLFVLFSASASFRPDVTIDSHELFDRCLDGENHKRKPGPEDALHGHCSPWVNRSCCTEDTAQLIHHGVLYNFDWDHCKNVKNMSDECRKHFNWDHCFFECSPNVGPWLVKIPDMKTRNESYFEVPLCANECDSWFEACKNDYTCTDNWLKNFEWKKVGRNKKRTNVCPAESTCKTFKEIYQTADNFCERVWDHSWKYTSNDQPCMKMWFDGPENPNDDVARWKIQVMYDDDTTSPNNSQVQLLGQYCKTNF</sequence>
<proteinExistence type="inferred from homology"/>
<dbReference type="AlphaFoldDB" id="A0A8J2LRK7"/>
<comment type="similarity">
    <text evidence="1">Belongs to the folate receptor family.</text>
</comment>
<dbReference type="GO" id="GO:0009897">
    <property type="term" value="C:external side of plasma membrane"/>
    <property type="evidence" value="ECO:0007669"/>
    <property type="project" value="TreeGrafter"/>
</dbReference>